<dbReference type="EMBL" id="UAWL01000006">
    <property type="protein sequence ID" value="SQB98328.1"/>
    <property type="molecule type" value="Genomic_DNA"/>
</dbReference>
<evidence type="ECO:0000256" key="2">
    <source>
        <dbReference type="ARBA" id="ARBA00022692"/>
    </source>
</evidence>
<name>A0A2X3AZI7_9HELI</name>
<keyword evidence="2 5" id="KW-0812">Transmembrane</keyword>
<keyword evidence="3 6" id="KW-1133">Transmembrane helix</keyword>
<proteinExistence type="inferred from homology"/>
<evidence type="ECO:0000256" key="4">
    <source>
        <dbReference type="ARBA" id="ARBA00023136"/>
    </source>
</evidence>
<comment type="subcellular location">
    <subcellularLocation>
        <location evidence="1 5">Membrane</location>
        <topology evidence="1 5">Multi-pass membrane protein</topology>
    </subcellularLocation>
</comment>
<evidence type="ECO:0000256" key="5">
    <source>
        <dbReference type="RuleBase" id="RU003945"/>
    </source>
</evidence>
<dbReference type="GO" id="GO:0032977">
    <property type="term" value="F:membrane insertase activity"/>
    <property type="evidence" value="ECO:0007669"/>
    <property type="project" value="InterPro"/>
</dbReference>
<feature type="transmembrane region" description="Helical" evidence="6">
    <location>
        <begin position="20"/>
        <end position="46"/>
    </location>
</feature>
<dbReference type="RefSeq" id="WP_112058481.1">
    <property type="nucleotide sequence ID" value="NZ_UAWL01000006.1"/>
</dbReference>
<accession>A0A2X3AZI7</accession>
<dbReference type="SUPFAM" id="SSF53649">
    <property type="entry name" value="Alkaline phosphatase-like"/>
    <property type="match status" value="1"/>
</dbReference>
<feature type="domain" description="Membrane insertase YidC/Oxa/ALB C-terminal" evidence="7">
    <location>
        <begin position="33"/>
        <end position="214"/>
    </location>
</feature>
<dbReference type="Pfam" id="PF02096">
    <property type="entry name" value="60KD_IMP"/>
    <property type="match status" value="1"/>
</dbReference>
<feature type="transmembrane region" description="Helical" evidence="6">
    <location>
        <begin position="317"/>
        <end position="340"/>
    </location>
</feature>
<dbReference type="InterPro" id="IPR001708">
    <property type="entry name" value="YidC/ALB3/OXA1/COX18"/>
</dbReference>
<dbReference type="InterPro" id="IPR028055">
    <property type="entry name" value="YidC/Oxa/ALB_C"/>
</dbReference>
<feature type="transmembrane region" description="Helical" evidence="6">
    <location>
        <begin position="387"/>
        <end position="405"/>
    </location>
</feature>
<dbReference type="GO" id="GO:0051205">
    <property type="term" value="P:protein insertion into membrane"/>
    <property type="evidence" value="ECO:0007669"/>
    <property type="project" value="TreeGrafter"/>
</dbReference>
<organism evidence="8 9">
    <name type="scientific">Helicobacter fennelliae</name>
    <dbReference type="NCBI Taxonomy" id="215"/>
    <lineage>
        <taxon>Bacteria</taxon>
        <taxon>Pseudomonadati</taxon>
        <taxon>Campylobacterota</taxon>
        <taxon>Epsilonproteobacteria</taxon>
        <taxon>Campylobacterales</taxon>
        <taxon>Helicobacteraceae</taxon>
        <taxon>Helicobacter</taxon>
    </lineage>
</organism>
<reference evidence="8 9" key="1">
    <citation type="submission" date="2018-06" db="EMBL/GenBank/DDBJ databases">
        <authorList>
            <consortium name="Pathogen Informatics"/>
            <person name="Doyle S."/>
        </authorList>
    </citation>
    <scope>NUCLEOTIDE SEQUENCE [LARGE SCALE GENOMIC DNA]</scope>
    <source>
        <strain evidence="8 9">NCTC13102</strain>
    </source>
</reference>
<feature type="transmembrane region" description="Helical" evidence="6">
    <location>
        <begin position="360"/>
        <end position="380"/>
    </location>
</feature>
<evidence type="ECO:0000256" key="6">
    <source>
        <dbReference type="SAM" id="Phobius"/>
    </source>
</evidence>
<evidence type="ECO:0000256" key="1">
    <source>
        <dbReference type="ARBA" id="ARBA00004141"/>
    </source>
</evidence>
<feature type="transmembrane region" description="Helical" evidence="6">
    <location>
        <begin position="100"/>
        <end position="122"/>
    </location>
</feature>
<evidence type="ECO:0000259" key="7">
    <source>
        <dbReference type="Pfam" id="PF02096"/>
    </source>
</evidence>
<evidence type="ECO:0000256" key="3">
    <source>
        <dbReference type="ARBA" id="ARBA00022989"/>
    </source>
</evidence>
<feature type="transmembrane region" description="Helical" evidence="6">
    <location>
        <begin position="145"/>
        <end position="167"/>
    </location>
</feature>
<dbReference type="PANTHER" id="PTHR12428:SF65">
    <property type="entry name" value="CYTOCHROME C OXIDASE ASSEMBLY PROTEIN COX18, MITOCHONDRIAL"/>
    <property type="match status" value="1"/>
</dbReference>
<evidence type="ECO:0000313" key="8">
    <source>
        <dbReference type="EMBL" id="SQB98328.1"/>
    </source>
</evidence>
<gene>
    <name evidence="8" type="ORF">NCTC13102_00785</name>
</gene>
<comment type="similarity">
    <text evidence="5">Belongs to the OXA1/ALB3/YidC family.</text>
</comment>
<dbReference type="GO" id="GO:0016020">
    <property type="term" value="C:membrane"/>
    <property type="evidence" value="ECO:0007669"/>
    <property type="project" value="UniProtKB-SubCell"/>
</dbReference>
<sequence>MLDILYFILIYPLEQSLDFILGFLIKCLHSPALSIIAISILINLFLFKLFVYTDRLAESDKAIKQKLDSRIKGWKSVYKGTKLHAFTKTLYRQNHYHPIFALRGLGGLALQIPFFIAIAAVISKSSVFEGISFLWINDLSKPDSVLFANLHILPLLMTIFTLLNVFISSKERAARIQGTLIALIFLVLLYNMPSALVLYWTINTLFYLLKSVINNYKLSLRRNKSQETSKIFSVIHHHCDSSKESSSCHKPTTCHSEGVQSMTEESANTRFFAHTRNDKVDSIDCHASQVKLAMTKGVCCHKSINVDSSNDNTNKSLYINISIFAILNISFLICVFSPFAVYSSDVSQFDPTQTSATLSALFGIFLLSSFVCIYLTSFFYNTRLLKLGTFAASVILLIGLVYTFILDYNVVTAQSYGAMEAMMFLDISGIMIERIHKYIDLAIGVLSCCMIFVILRFSLHFLLKCMQILLLVLVIVACIDVCKIYNITSTFKAQQNHSAQQTKQATSINPNPYLSKFSKNNLNIIVLMFDAFTGSHLKILLEQNPNLYHQLDGFVYFDNTTTASSFTHTSLPSVFGGEYYSAYEINKRMPKNLDDERMRAFPNIINSFLAHNYQVGMDIYGIDPADKITHNKNHFIATKSQDGAYYLNLYEKNYNFSLEQAIAEVSDDISLLDFISFGLFKFSPYVFRVRVLNVEDTSWRLHTGEKKSSTTVIKAATFHIAQLTSIVDNSTLGATTPTLKLIASGISHDSFAFNELCKPSIRPTPNLPQQYRDLIPKLFWGKYNSEVCALKEVDKWILWLKNKNIYDNTLFIIVSDHGRADSYPQLKIAGNKFPGYYTDTLLLVKEPKSRGNLRTDSRLMSNTDTASIICSFIGGCPNVPDNILTHYPQNREVVHFYPKYFQHDRHAPTHYILESLWKVKGNIFDPANWTNISYEFLDTPHTK</sequence>
<dbReference type="PANTHER" id="PTHR12428">
    <property type="entry name" value="OXA1"/>
    <property type="match status" value="1"/>
</dbReference>
<dbReference type="Gene3D" id="3.40.720.10">
    <property type="entry name" value="Alkaline Phosphatase, subunit A"/>
    <property type="match status" value="2"/>
</dbReference>
<dbReference type="InterPro" id="IPR017850">
    <property type="entry name" value="Alkaline_phosphatase_core_sf"/>
</dbReference>
<dbReference type="AlphaFoldDB" id="A0A2X3AZI7"/>
<feature type="transmembrane region" description="Helical" evidence="6">
    <location>
        <begin position="174"/>
        <end position="191"/>
    </location>
</feature>
<feature type="transmembrane region" description="Helical" evidence="6">
    <location>
        <begin position="438"/>
        <end position="455"/>
    </location>
</feature>
<protein>
    <submittedName>
        <fullName evidence="8">Inner membrane protein</fullName>
    </submittedName>
</protein>
<keyword evidence="4 6" id="KW-0472">Membrane</keyword>
<evidence type="ECO:0000313" key="9">
    <source>
        <dbReference type="Proteomes" id="UP000250166"/>
    </source>
</evidence>
<dbReference type="Proteomes" id="UP000250166">
    <property type="component" value="Unassembled WGS sequence"/>
</dbReference>